<proteinExistence type="predicted"/>
<sequence>MGRSDFGREFVPDTLDRVHGATSLLRVMWLAGRAPIHDQFLRFDGGPG</sequence>
<dbReference type="Proteomes" id="UP000887540">
    <property type="component" value="Unplaced"/>
</dbReference>
<dbReference type="AlphaFoldDB" id="A0A914CDK4"/>
<keyword evidence="1" id="KW-1185">Reference proteome</keyword>
<protein>
    <submittedName>
        <fullName evidence="2">Uncharacterized protein</fullName>
    </submittedName>
</protein>
<name>A0A914CDK4_9BILA</name>
<evidence type="ECO:0000313" key="2">
    <source>
        <dbReference type="WBParaSite" id="ACRNAN_Path_942.g3616.t1"/>
    </source>
</evidence>
<organism evidence="1 2">
    <name type="scientific">Acrobeloides nanus</name>
    <dbReference type="NCBI Taxonomy" id="290746"/>
    <lineage>
        <taxon>Eukaryota</taxon>
        <taxon>Metazoa</taxon>
        <taxon>Ecdysozoa</taxon>
        <taxon>Nematoda</taxon>
        <taxon>Chromadorea</taxon>
        <taxon>Rhabditida</taxon>
        <taxon>Tylenchina</taxon>
        <taxon>Cephalobomorpha</taxon>
        <taxon>Cephaloboidea</taxon>
        <taxon>Cephalobidae</taxon>
        <taxon>Acrobeloides</taxon>
    </lineage>
</organism>
<accession>A0A914CDK4</accession>
<reference evidence="2" key="1">
    <citation type="submission" date="2022-11" db="UniProtKB">
        <authorList>
            <consortium name="WormBaseParasite"/>
        </authorList>
    </citation>
    <scope>IDENTIFICATION</scope>
</reference>
<evidence type="ECO:0000313" key="1">
    <source>
        <dbReference type="Proteomes" id="UP000887540"/>
    </source>
</evidence>
<dbReference type="WBParaSite" id="ACRNAN_Path_942.g3616.t1">
    <property type="protein sequence ID" value="ACRNAN_Path_942.g3616.t1"/>
    <property type="gene ID" value="ACRNAN_Path_942.g3616"/>
</dbReference>